<dbReference type="EMBL" id="JAJGCB010000002">
    <property type="protein sequence ID" value="KAJ8994559.1"/>
    <property type="molecule type" value="Genomic_DNA"/>
</dbReference>
<protein>
    <submittedName>
        <fullName evidence="2">Uncharacterized protein</fullName>
    </submittedName>
</protein>
<name>A0AAN6IX55_EXODE</name>
<reference evidence="2" key="1">
    <citation type="submission" date="2023-01" db="EMBL/GenBank/DDBJ databases">
        <title>Exophiala dermititidis isolated from Cystic Fibrosis Patient.</title>
        <authorList>
            <person name="Kurbessoian T."/>
            <person name="Crocker A."/>
            <person name="Murante D."/>
            <person name="Hogan D.A."/>
            <person name="Stajich J.E."/>
        </authorList>
    </citation>
    <scope>NUCLEOTIDE SEQUENCE</scope>
    <source>
        <strain evidence="2">Ex8</strain>
    </source>
</reference>
<organism evidence="2 3">
    <name type="scientific">Exophiala dermatitidis</name>
    <name type="common">Black yeast-like fungus</name>
    <name type="synonym">Wangiella dermatitidis</name>
    <dbReference type="NCBI Taxonomy" id="5970"/>
    <lineage>
        <taxon>Eukaryota</taxon>
        <taxon>Fungi</taxon>
        <taxon>Dikarya</taxon>
        <taxon>Ascomycota</taxon>
        <taxon>Pezizomycotina</taxon>
        <taxon>Eurotiomycetes</taxon>
        <taxon>Chaetothyriomycetidae</taxon>
        <taxon>Chaetothyriales</taxon>
        <taxon>Herpotrichiellaceae</taxon>
        <taxon>Exophiala</taxon>
    </lineage>
</organism>
<evidence type="ECO:0000313" key="3">
    <source>
        <dbReference type="Proteomes" id="UP001161757"/>
    </source>
</evidence>
<evidence type="ECO:0000313" key="2">
    <source>
        <dbReference type="EMBL" id="KAJ8994559.1"/>
    </source>
</evidence>
<feature type="region of interest" description="Disordered" evidence="1">
    <location>
        <begin position="1"/>
        <end position="46"/>
    </location>
</feature>
<dbReference type="AlphaFoldDB" id="A0AAN6IX55"/>
<accession>A0AAN6IX55</accession>
<dbReference type="Proteomes" id="UP001161757">
    <property type="component" value="Unassembled WGS sequence"/>
</dbReference>
<sequence length="279" mass="30952">MSKSTTNPWEFPDPVSDPVPSYEESIAARPALQPTSREKSGAGPSIIRQERTRRIANLVANSIIPCFTQYLSNAYNKLTIAVVPSDCLRTSGEVTGQNIVAPPLTSETTTSVIVLSGDDVRSSFWTQRAVVHELDQILRQQLWLLTGTDGIPPELARSRINDLMPHIQSETQHDTVELPPRMNKKSWLKRAFVLPGPDHDPTGETGKWKLGWREETDPSATQAASFGEIPARTRTRPLGADEIDVNTILRDVSFRTESELGLLETTTVKCIWVEIEVGI</sequence>
<proteinExistence type="predicted"/>
<comment type="caution">
    <text evidence="2">The sequence shown here is derived from an EMBL/GenBank/DDBJ whole genome shotgun (WGS) entry which is preliminary data.</text>
</comment>
<evidence type="ECO:0000256" key="1">
    <source>
        <dbReference type="SAM" id="MobiDB-lite"/>
    </source>
</evidence>
<gene>
    <name evidence="2" type="ORF">HRR80_001270</name>
</gene>